<evidence type="ECO:0000256" key="1">
    <source>
        <dbReference type="ARBA" id="ARBA00008799"/>
    </source>
</evidence>
<proteinExistence type="inferred from homology"/>
<dbReference type="SUPFAM" id="SSF53756">
    <property type="entry name" value="UDP-Glycosyltransferase/glycogen phosphorylase"/>
    <property type="match status" value="1"/>
</dbReference>
<organism evidence="2 3">
    <name type="scientific">Brytella acorum</name>
    <dbReference type="NCBI Taxonomy" id="2959299"/>
    <lineage>
        <taxon>Bacteria</taxon>
        <taxon>Pseudomonadati</taxon>
        <taxon>Pseudomonadota</taxon>
        <taxon>Alphaproteobacteria</taxon>
        <taxon>Acetobacterales</taxon>
        <taxon>Acetobacteraceae</taxon>
        <taxon>Brytella</taxon>
    </lineage>
</organism>
<dbReference type="CDD" id="cd03788">
    <property type="entry name" value="GT20_TPS"/>
    <property type="match status" value="1"/>
</dbReference>
<dbReference type="Pfam" id="PF00982">
    <property type="entry name" value="Glyco_transf_20"/>
    <property type="match status" value="1"/>
</dbReference>
<evidence type="ECO:0000313" key="3">
    <source>
        <dbReference type="Proteomes" id="UP001176960"/>
    </source>
</evidence>
<dbReference type="PANTHER" id="PTHR10788">
    <property type="entry name" value="TREHALOSE-6-PHOSPHATE SYNTHASE"/>
    <property type="match status" value="1"/>
</dbReference>
<dbReference type="PANTHER" id="PTHR10788:SF106">
    <property type="entry name" value="BCDNA.GH08860"/>
    <property type="match status" value="1"/>
</dbReference>
<dbReference type="Gene3D" id="3.40.50.2000">
    <property type="entry name" value="Glycogen Phosphorylase B"/>
    <property type="match status" value="2"/>
</dbReference>
<sequence>MGRLIVVSNRVPSPRERTQPAGGLAVGLRDAMKGVESVWFGWSGQYSEDSADQEPVFDKVEGVTFATVDLTREQYERFYENFSNALLWPLFHYRIGIIDFHREDLRVYREVNAMFADHLVRFLKPDDTIWVHDYHLMPLGAELRKRGVKCKIGFFLHIPFPPWSVMRVLPPAAEFLREMVSYDLIGLQTEEDVRNLNECFRGCGLDKAAQAFPIGIDPKEFAQQAVDNIRDPEVKRLKDSLRGRKLILGVDRLDYSKGIPERLRGYETLLKRYPEHLRGAVFLQISPLSRAGVSSYQTLRRELDELVGFINGQHADFDWTPIRYLTQPVPRALLASFHRLADVALVTPLRDGMNLVAKEFVAAQDAADPGVLVLSHFAGAAPEMENALLINPYDCDDVADALDQALTMPLDERQKRWEALNEEVTRNTAAHWARHFLEVLGETASPS</sequence>
<dbReference type="Proteomes" id="UP001176960">
    <property type="component" value="Unassembled WGS sequence"/>
</dbReference>
<accession>A0AA35V9K7</accession>
<comment type="caution">
    <text evidence="2">The sequence shown here is derived from an EMBL/GenBank/DDBJ whole genome shotgun (WGS) entry which is preliminary data.</text>
</comment>
<name>A0AA35V9K7_9PROT</name>
<evidence type="ECO:0000313" key="2">
    <source>
        <dbReference type="EMBL" id="CAI9119489.1"/>
    </source>
</evidence>
<comment type="similarity">
    <text evidence="1">Belongs to the glycosyltransferase 20 family.</text>
</comment>
<dbReference type="InterPro" id="IPR001830">
    <property type="entry name" value="Glyco_trans_20"/>
</dbReference>
<gene>
    <name evidence="2" type="ORF">LMG32879_000304</name>
</gene>
<dbReference type="RefSeq" id="WP_289842718.1">
    <property type="nucleotide sequence ID" value="NZ_CATKSH010000001.1"/>
</dbReference>
<keyword evidence="3" id="KW-1185">Reference proteome</keyword>
<reference evidence="2" key="1">
    <citation type="submission" date="2023-03" db="EMBL/GenBank/DDBJ databases">
        <authorList>
            <person name="Cleenwerck I."/>
        </authorList>
    </citation>
    <scope>NUCLEOTIDE SEQUENCE</scope>
    <source>
        <strain evidence="2">LMG 32879</strain>
    </source>
</reference>
<protein>
    <submittedName>
        <fullName evidence="2">Trehalose-6-phosphate synthase</fullName>
    </submittedName>
</protein>
<dbReference type="GO" id="GO:0003825">
    <property type="term" value="F:alpha,alpha-trehalose-phosphate synthase (UDP-forming) activity"/>
    <property type="evidence" value="ECO:0007669"/>
    <property type="project" value="TreeGrafter"/>
</dbReference>
<dbReference type="GO" id="GO:0005992">
    <property type="term" value="P:trehalose biosynthetic process"/>
    <property type="evidence" value="ECO:0007669"/>
    <property type="project" value="InterPro"/>
</dbReference>
<dbReference type="AlphaFoldDB" id="A0AA35V9K7"/>
<dbReference type="EMBL" id="CATKSH010000001">
    <property type="protein sequence ID" value="CAI9119489.1"/>
    <property type="molecule type" value="Genomic_DNA"/>
</dbReference>